<sequence>MMQAVQYERFGSPEVLKMVDVATPVPGRGEIRVTVRAAGLNPLDWKVFGGMTGGDPSQLPQGVGRDYSGVVDATGEGVTDFTAGDAVLGTVRGAPGLGMTSGSLAEELVVPADWVVHKPDALGFTEAAALGVASQAAAGALRTLELSAGDAIIISGASGGVGSLAVQLAVHRGATVIGIAGEQNLDHVRSLGAIPVAYGENLESRVLSATPAPVTRFLDCHGTGYIDLALGIGLAPDAIATLVPSPEAIANGVLVTGSRDSLPDDLPHVADLVARGTIKVHVAHAYPFEIEDVREAYTELRKGHVRGKLVVSLS</sequence>
<dbReference type="Pfam" id="PF13602">
    <property type="entry name" value="ADH_zinc_N_2"/>
    <property type="match status" value="1"/>
</dbReference>
<evidence type="ECO:0000313" key="4">
    <source>
        <dbReference type="Proteomes" id="UP000677180"/>
    </source>
</evidence>
<dbReference type="Gene3D" id="3.40.50.720">
    <property type="entry name" value="NAD(P)-binding Rossmann-like Domain"/>
    <property type="match status" value="1"/>
</dbReference>
<keyword evidence="1" id="KW-0521">NADP</keyword>
<reference evidence="3" key="1">
    <citation type="submission" date="2021-03" db="EMBL/GenBank/DDBJ databases">
        <title>Human Oral Microbial Genomes.</title>
        <authorList>
            <person name="Johnston C.D."/>
            <person name="Chen T."/>
            <person name="Dewhirst F.E."/>
        </authorList>
    </citation>
    <scope>NUCLEOTIDE SEQUENCE</scope>
    <source>
        <strain evidence="3">F0714</strain>
    </source>
</reference>
<dbReference type="PANTHER" id="PTHR44154">
    <property type="entry name" value="QUINONE OXIDOREDUCTASE"/>
    <property type="match status" value="1"/>
</dbReference>
<dbReference type="InterPro" id="IPR036291">
    <property type="entry name" value="NAD(P)-bd_dom_sf"/>
</dbReference>
<dbReference type="InterPro" id="IPR013154">
    <property type="entry name" value="ADH-like_N"/>
</dbReference>
<protein>
    <submittedName>
        <fullName evidence="3">NADP-dependent oxidoreductase</fullName>
    </submittedName>
</protein>
<organism evidence="3 4">
    <name type="scientific">Arachnia propionica</name>
    <dbReference type="NCBI Taxonomy" id="1750"/>
    <lineage>
        <taxon>Bacteria</taxon>
        <taxon>Bacillati</taxon>
        <taxon>Actinomycetota</taxon>
        <taxon>Actinomycetes</taxon>
        <taxon>Propionibacteriales</taxon>
        <taxon>Propionibacteriaceae</taxon>
        <taxon>Arachnia</taxon>
    </lineage>
</organism>
<dbReference type="InterPro" id="IPR020843">
    <property type="entry name" value="ER"/>
</dbReference>
<dbReference type="CDD" id="cd05289">
    <property type="entry name" value="MDR_like_2"/>
    <property type="match status" value="1"/>
</dbReference>
<dbReference type="SUPFAM" id="SSF50129">
    <property type="entry name" value="GroES-like"/>
    <property type="match status" value="1"/>
</dbReference>
<dbReference type="InterPro" id="IPR051603">
    <property type="entry name" value="Zinc-ADH_QOR/CCCR"/>
</dbReference>
<gene>
    <name evidence="3" type="ORF">J5A53_11555</name>
</gene>
<dbReference type="Proteomes" id="UP000677180">
    <property type="component" value="Chromosome"/>
</dbReference>
<accession>A0AB37HU54</accession>
<proteinExistence type="predicted"/>
<dbReference type="Gene3D" id="3.90.180.10">
    <property type="entry name" value="Medium-chain alcohol dehydrogenases, catalytic domain"/>
    <property type="match status" value="1"/>
</dbReference>
<dbReference type="InterPro" id="IPR011032">
    <property type="entry name" value="GroES-like_sf"/>
</dbReference>
<dbReference type="EMBL" id="CP072385">
    <property type="protein sequence ID" value="QUC10415.1"/>
    <property type="molecule type" value="Genomic_DNA"/>
</dbReference>
<dbReference type="GO" id="GO:0016491">
    <property type="term" value="F:oxidoreductase activity"/>
    <property type="evidence" value="ECO:0007669"/>
    <property type="project" value="InterPro"/>
</dbReference>
<dbReference type="Pfam" id="PF00107">
    <property type="entry name" value="ADH_zinc_N"/>
    <property type="match status" value="1"/>
</dbReference>
<evidence type="ECO:0000259" key="2">
    <source>
        <dbReference type="SMART" id="SM00829"/>
    </source>
</evidence>
<dbReference type="PANTHER" id="PTHR44154:SF1">
    <property type="entry name" value="QUINONE OXIDOREDUCTASE"/>
    <property type="match status" value="1"/>
</dbReference>
<dbReference type="SUPFAM" id="SSF51735">
    <property type="entry name" value="NAD(P)-binding Rossmann-fold domains"/>
    <property type="match status" value="1"/>
</dbReference>
<evidence type="ECO:0000256" key="1">
    <source>
        <dbReference type="ARBA" id="ARBA00022857"/>
    </source>
</evidence>
<dbReference type="InterPro" id="IPR013149">
    <property type="entry name" value="ADH-like_C"/>
</dbReference>
<dbReference type="SMART" id="SM00829">
    <property type="entry name" value="PKS_ER"/>
    <property type="match status" value="1"/>
</dbReference>
<evidence type="ECO:0000313" key="3">
    <source>
        <dbReference type="EMBL" id="QUC10415.1"/>
    </source>
</evidence>
<feature type="domain" description="Enoyl reductase (ER)" evidence="2">
    <location>
        <begin position="11"/>
        <end position="311"/>
    </location>
</feature>
<dbReference type="Pfam" id="PF08240">
    <property type="entry name" value="ADH_N"/>
    <property type="match status" value="1"/>
</dbReference>
<dbReference type="AlphaFoldDB" id="A0AB37HU54"/>
<name>A0AB37HU54_9ACTN</name>